<dbReference type="Proteomes" id="UP000199155">
    <property type="component" value="Unassembled WGS sequence"/>
</dbReference>
<name>A0A1G9FCS2_9ACTN</name>
<feature type="region of interest" description="Disordered" evidence="1">
    <location>
        <begin position="1"/>
        <end position="37"/>
    </location>
</feature>
<feature type="transmembrane region" description="Helical" evidence="2">
    <location>
        <begin position="243"/>
        <end position="263"/>
    </location>
</feature>
<keyword evidence="2" id="KW-0812">Transmembrane</keyword>
<protein>
    <recommendedName>
        <fullName evidence="5">ABC-2 family transporter protein</fullName>
    </recommendedName>
</protein>
<feature type="transmembrane region" description="Helical" evidence="2">
    <location>
        <begin position="213"/>
        <end position="231"/>
    </location>
</feature>
<gene>
    <name evidence="3" type="ORF">SAMN05421806_11345</name>
</gene>
<evidence type="ECO:0008006" key="5">
    <source>
        <dbReference type="Google" id="ProtNLM"/>
    </source>
</evidence>
<evidence type="ECO:0000256" key="1">
    <source>
        <dbReference type="SAM" id="MobiDB-lite"/>
    </source>
</evidence>
<evidence type="ECO:0000256" key="2">
    <source>
        <dbReference type="SAM" id="Phobius"/>
    </source>
</evidence>
<proteinExistence type="predicted"/>
<feature type="transmembrane region" description="Helical" evidence="2">
    <location>
        <begin position="275"/>
        <end position="298"/>
    </location>
</feature>
<sequence>MRYQTGPETEQRMVEPTGKAVRPDPAGEPAGEEPAPRSRVHLKAALVLTLLVTVFAGALAGIYAGLMANPHPRSIPVMVVGRADTTQRVVRALDRQLDSAVEPMTHGTYRQALAHVEHGGGYAVLQSDGPGQVRLELSDASSPSVATLLRTAAQNTVDATGVPVHLADRHPMQTSDPQGTALFYLTFAATGIGFLGAGQFASHIEGLTATQRIGFLATSSLLGGLCIHTVAERLLGVLHMPLVLPWAVLSLAMFASAMMFTALHGLFGKWAMLPGYVLTVLVGTPSSGGSVPTALLPAPLRTLGDWLPQGAAMDGMVTSVYFPEGFPLLALFRLTVVALVCTLLYVAAARRSTRPAPAPGRLRGGLARAR</sequence>
<accession>A0A1G9FCS2</accession>
<keyword evidence="2" id="KW-1133">Transmembrane helix</keyword>
<dbReference type="STRING" id="417292.SAMN05421806_11345"/>
<evidence type="ECO:0000313" key="3">
    <source>
        <dbReference type="EMBL" id="SDK86194.1"/>
    </source>
</evidence>
<keyword evidence="2" id="KW-0472">Membrane</keyword>
<feature type="transmembrane region" description="Helical" evidence="2">
    <location>
        <begin position="181"/>
        <end position="201"/>
    </location>
</feature>
<dbReference type="EMBL" id="FNFF01000013">
    <property type="protein sequence ID" value="SDK86194.1"/>
    <property type="molecule type" value="Genomic_DNA"/>
</dbReference>
<organism evidence="3 4">
    <name type="scientific">Streptomyces indicus</name>
    <dbReference type="NCBI Taxonomy" id="417292"/>
    <lineage>
        <taxon>Bacteria</taxon>
        <taxon>Bacillati</taxon>
        <taxon>Actinomycetota</taxon>
        <taxon>Actinomycetes</taxon>
        <taxon>Kitasatosporales</taxon>
        <taxon>Streptomycetaceae</taxon>
        <taxon>Streptomyces</taxon>
    </lineage>
</organism>
<evidence type="ECO:0000313" key="4">
    <source>
        <dbReference type="Proteomes" id="UP000199155"/>
    </source>
</evidence>
<reference evidence="3 4" key="1">
    <citation type="submission" date="2016-10" db="EMBL/GenBank/DDBJ databases">
        <authorList>
            <person name="de Groot N.N."/>
        </authorList>
    </citation>
    <scope>NUCLEOTIDE SEQUENCE [LARGE SCALE GENOMIC DNA]</scope>
    <source>
        <strain evidence="3 4">CGMCC 4.5727</strain>
    </source>
</reference>
<keyword evidence="4" id="KW-1185">Reference proteome</keyword>
<feature type="transmembrane region" description="Helical" evidence="2">
    <location>
        <begin position="326"/>
        <end position="347"/>
    </location>
</feature>
<feature type="transmembrane region" description="Helical" evidence="2">
    <location>
        <begin position="44"/>
        <end position="66"/>
    </location>
</feature>
<dbReference type="AlphaFoldDB" id="A0A1G9FCS2"/>